<sequence length="276" mass="31655">MAAKRYDPSDTDFDVRYARWVAALEAGDEAELLEATMAIPTLKSRVLDEYFAVDGDDLETPGRRAMEQRLIVLLSEVRPREAARIRELRKARQRRHDRTTRIERTVELPAKCARCGGKLQDVKPTGRPRIYCTPACRKAAYEDRRAHRDGAVKVQVVEKVVTEVRERRIEVPHPRSDCIKAVFADDDILVEVIWALIDEVRDRSKEAFSPDQPRFWDLYNNVEVLYEALVKRAGAGERLPVPSPAPTNRYRRNMELMTRRGTTLPADWQGGVDLTS</sequence>
<dbReference type="Proteomes" id="UP001185728">
    <property type="component" value="Unassembled WGS sequence"/>
</dbReference>
<proteinExistence type="predicted"/>
<name>A0AAP5WBP8_9MICC</name>
<dbReference type="AlphaFoldDB" id="A0AAP5WBP8"/>
<evidence type="ECO:0000313" key="2">
    <source>
        <dbReference type="Proteomes" id="UP001185728"/>
    </source>
</evidence>
<reference evidence="1" key="1">
    <citation type="submission" date="2023-10" db="EMBL/GenBank/DDBJ databases">
        <title>Development of a sustainable strategy for remediation of hydrocarbon-contaminated territories based on the waste exchange concept.</title>
        <authorList>
            <person name="Krivoruchko A."/>
        </authorList>
    </citation>
    <scope>NUCLEOTIDE SEQUENCE</scope>
    <source>
        <strain evidence="1">IEGM 1325</strain>
    </source>
</reference>
<dbReference type="RefSeq" id="WP_317676634.1">
    <property type="nucleotide sequence ID" value="NZ_JAWLUK010000010.1"/>
</dbReference>
<organism evidence="1 2">
    <name type="scientific">Micrococcus yunnanensis</name>
    <dbReference type="NCBI Taxonomy" id="566027"/>
    <lineage>
        <taxon>Bacteria</taxon>
        <taxon>Bacillati</taxon>
        <taxon>Actinomycetota</taxon>
        <taxon>Actinomycetes</taxon>
        <taxon>Micrococcales</taxon>
        <taxon>Micrococcaceae</taxon>
        <taxon>Micrococcus</taxon>
    </lineage>
</organism>
<evidence type="ECO:0000313" key="1">
    <source>
        <dbReference type="EMBL" id="MDV7177327.1"/>
    </source>
</evidence>
<gene>
    <name evidence="1" type="ORF">R4064_06680</name>
</gene>
<comment type="caution">
    <text evidence="1">The sequence shown here is derived from an EMBL/GenBank/DDBJ whole genome shotgun (WGS) entry which is preliminary data.</text>
</comment>
<dbReference type="EMBL" id="JAWLUK010000010">
    <property type="protein sequence ID" value="MDV7177327.1"/>
    <property type="molecule type" value="Genomic_DNA"/>
</dbReference>
<accession>A0AAP5WBP8</accession>
<protein>
    <submittedName>
        <fullName evidence="1">Uncharacterized protein</fullName>
    </submittedName>
</protein>